<dbReference type="EMBL" id="GBRH01185885">
    <property type="protein sequence ID" value="JAE12011.1"/>
    <property type="molecule type" value="Transcribed_RNA"/>
</dbReference>
<proteinExistence type="predicted"/>
<sequence length="13" mass="1445">MLLLILNMNLIGS</sequence>
<reference evidence="1" key="2">
    <citation type="journal article" date="2015" name="Data Brief">
        <title>Shoot transcriptome of the giant reed, Arundo donax.</title>
        <authorList>
            <person name="Barrero R.A."/>
            <person name="Guerrero F.D."/>
            <person name="Moolhuijzen P."/>
            <person name="Goolsby J.A."/>
            <person name="Tidwell J."/>
            <person name="Bellgard S.E."/>
            <person name="Bellgard M.I."/>
        </authorList>
    </citation>
    <scope>NUCLEOTIDE SEQUENCE</scope>
    <source>
        <tissue evidence="1">Shoot tissue taken approximately 20 cm above the soil surface</tissue>
    </source>
</reference>
<organism evidence="1">
    <name type="scientific">Arundo donax</name>
    <name type="common">Giant reed</name>
    <name type="synonym">Donax arundinaceus</name>
    <dbReference type="NCBI Taxonomy" id="35708"/>
    <lineage>
        <taxon>Eukaryota</taxon>
        <taxon>Viridiplantae</taxon>
        <taxon>Streptophyta</taxon>
        <taxon>Embryophyta</taxon>
        <taxon>Tracheophyta</taxon>
        <taxon>Spermatophyta</taxon>
        <taxon>Magnoliopsida</taxon>
        <taxon>Liliopsida</taxon>
        <taxon>Poales</taxon>
        <taxon>Poaceae</taxon>
        <taxon>PACMAD clade</taxon>
        <taxon>Arundinoideae</taxon>
        <taxon>Arundineae</taxon>
        <taxon>Arundo</taxon>
    </lineage>
</organism>
<evidence type="ECO:0000313" key="1">
    <source>
        <dbReference type="EMBL" id="JAE12011.1"/>
    </source>
</evidence>
<reference evidence="1" key="1">
    <citation type="submission" date="2014-09" db="EMBL/GenBank/DDBJ databases">
        <authorList>
            <person name="Magalhaes I.L.F."/>
            <person name="Oliveira U."/>
            <person name="Santos F.R."/>
            <person name="Vidigal T.H.D.A."/>
            <person name="Brescovit A.D."/>
            <person name="Santos A.J."/>
        </authorList>
    </citation>
    <scope>NUCLEOTIDE SEQUENCE</scope>
    <source>
        <tissue evidence="1">Shoot tissue taken approximately 20 cm above the soil surface</tissue>
    </source>
</reference>
<protein>
    <submittedName>
        <fullName evidence="1">Uncharacterized protein</fullName>
    </submittedName>
</protein>
<name>A0A0A9FNZ0_ARUDO</name>
<accession>A0A0A9FNZ0</accession>